<protein>
    <submittedName>
        <fullName evidence="3">Uncharacterized protein</fullName>
    </submittedName>
</protein>
<evidence type="ECO:0000256" key="2">
    <source>
        <dbReference type="SAM" id="Phobius"/>
    </source>
</evidence>
<keyword evidence="2" id="KW-0472">Membrane</keyword>
<proteinExistence type="predicted"/>
<reference evidence="3 4" key="1">
    <citation type="journal article" date="2017" name="ISME J.">
        <title>Potential for microbial H2 and metal transformations associated with novel bacteria and archaea in deep terrestrial subsurface sediments.</title>
        <authorList>
            <person name="Hernsdorf A.W."/>
            <person name="Amano Y."/>
            <person name="Miyakawa K."/>
            <person name="Ise K."/>
            <person name="Suzuki Y."/>
            <person name="Anantharaman K."/>
            <person name="Probst A."/>
            <person name="Burstein D."/>
            <person name="Thomas B.C."/>
            <person name="Banfield J.F."/>
        </authorList>
    </citation>
    <scope>NUCLEOTIDE SEQUENCE [LARGE SCALE GENOMIC DNA]</scope>
    <source>
        <strain evidence="3">HGW-Kuenenbacteria-1</strain>
    </source>
</reference>
<feature type="transmembrane region" description="Helical" evidence="2">
    <location>
        <begin position="7"/>
        <end position="30"/>
    </location>
</feature>
<evidence type="ECO:0000313" key="3">
    <source>
        <dbReference type="EMBL" id="PKL72610.1"/>
    </source>
</evidence>
<keyword evidence="2" id="KW-1133">Transmembrane helix</keyword>
<dbReference type="AlphaFoldDB" id="A0A2N1UP26"/>
<feature type="region of interest" description="Disordered" evidence="1">
    <location>
        <begin position="113"/>
        <end position="133"/>
    </location>
</feature>
<dbReference type="EMBL" id="PGYQ01000002">
    <property type="protein sequence ID" value="PKL72610.1"/>
    <property type="molecule type" value="Genomic_DNA"/>
</dbReference>
<organism evidence="3 4">
    <name type="scientific">Candidatus Kuenenbacteria bacterium HGW-Kuenenbacteria-1</name>
    <dbReference type="NCBI Taxonomy" id="2013812"/>
    <lineage>
        <taxon>Bacteria</taxon>
        <taxon>Candidatus Kueneniibacteriota</taxon>
    </lineage>
</organism>
<gene>
    <name evidence="3" type="ORF">CVV26_01205</name>
</gene>
<name>A0A2N1UP26_9BACT</name>
<dbReference type="Proteomes" id="UP000233414">
    <property type="component" value="Unassembled WGS sequence"/>
</dbReference>
<sequence length="133" mass="14709">MDKLNKKIVLIVIAIIVFVLLLAGATVFLLKEKNNKQEIASSQRIKEKAINYINKNILAGKAVASITNISKEHDLYKIKLKIQNNEFDSYISKDGVLLFPQIVDLDVPVKPEANIPTSPTPTPTPTSIPNSTK</sequence>
<keyword evidence="2" id="KW-0812">Transmembrane</keyword>
<comment type="caution">
    <text evidence="3">The sequence shown here is derived from an EMBL/GenBank/DDBJ whole genome shotgun (WGS) entry which is preliminary data.</text>
</comment>
<accession>A0A2N1UP26</accession>
<evidence type="ECO:0000256" key="1">
    <source>
        <dbReference type="SAM" id="MobiDB-lite"/>
    </source>
</evidence>
<evidence type="ECO:0000313" key="4">
    <source>
        <dbReference type="Proteomes" id="UP000233414"/>
    </source>
</evidence>